<dbReference type="PANTHER" id="PTHR14557">
    <property type="entry name" value="PROTEIN C7ORF21"/>
    <property type="match status" value="1"/>
</dbReference>
<dbReference type="SUPFAM" id="SSF54236">
    <property type="entry name" value="Ubiquitin-like"/>
    <property type="match status" value="1"/>
</dbReference>
<name>A0AAV2HQ12_LYMST</name>
<evidence type="ECO:0000256" key="2">
    <source>
        <dbReference type="SAM" id="Phobius"/>
    </source>
</evidence>
<proteinExistence type="predicted"/>
<feature type="region of interest" description="Disordered" evidence="1">
    <location>
        <begin position="53"/>
        <end position="121"/>
    </location>
</feature>
<evidence type="ECO:0000313" key="5">
    <source>
        <dbReference type="Proteomes" id="UP001497497"/>
    </source>
</evidence>
<keyword evidence="2" id="KW-0812">Transmembrane</keyword>
<evidence type="ECO:0000256" key="1">
    <source>
        <dbReference type="SAM" id="MobiDB-lite"/>
    </source>
</evidence>
<comment type="caution">
    <text evidence="4">The sequence shown here is derived from an EMBL/GenBank/DDBJ whole genome shotgun (WGS) entry which is preliminary data.</text>
</comment>
<evidence type="ECO:0000259" key="3">
    <source>
        <dbReference type="PROSITE" id="PS50053"/>
    </source>
</evidence>
<feature type="compositionally biased region" description="Polar residues" evidence="1">
    <location>
        <begin position="287"/>
        <end position="304"/>
    </location>
</feature>
<dbReference type="Gene3D" id="3.10.20.90">
    <property type="entry name" value="Phosphatidylinositol 3-kinase Catalytic Subunit, Chain A, domain 1"/>
    <property type="match status" value="1"/>
</dbReference>
<dbReference type="InterPro" id="IPR040352">
    <property type="entry name" value="TMUB1/2"/>
</dbReference>
<feature type="transmembrane region" description="Helical" evidence="2">
    <location>
        <begin position="426"/>
        <end position="447"/>
    </location>
</feature>
<feature type="region of interest" description="Disordered" evidence="1">
    <location>
        <begin position="221"/>
        <end position="260"/>
    </location>
</feature>
<keyword evidence="5" id="KW-1185">Reference proteome</keyword>
<dbReference type="CDD" id="cd17057">
    <property type="entry name" value="Ubl_TMUB1_like"/>
    <property type="match status" value="1"/>
</dbReference>
<feature type="transmembrane region" description="Helical" evidence="2">
    <location>
        <begin position="12"/>
        <end position="30"/>
    </location>
</feature>
<evidence type="ECO:0000313" key="4">
    <source>
        <dbReference type="EMBL" id="CAL1536196.1"/>
    </source>
</evidence>
<dbReference type="InterPro" id="IPR029071">
    <property type="entry name" value="Ubiquitin-like_domsf"/>
</dbReference>
<dbReference type="EMBL" id="CAXITT010000223">
    <property type="protein sequence ID" value="CAL1536196.1"/>
    <property type="molecule type" value="Genomic_DNA"/>
</dbReference>
<dbReference type="GO" id="GO:0036503">
    <property type="term" value="P:ERAD pathway"/>
    <property type="evidence" value="ECO:0007669"/>
    <property type="project" value="InterPro"/>
</dbReference>
<feature type="region of interest" description="Disordered" evidence="1">
    <location>
        <begin position="274"/>
        <end position="304"/>
    </location>
</feature>
<feature type="transmembrane region" description="Helical" evidence="2">
    <location>
        <begin position="400"/>
        <end position="419"/>
    </location>
</feature>
<organism evidence="4 5">
    <name type="scientific">Lymnaea stagnalis</name>
    <name type="common">Great pond snail</name>
    <name type="synonym">Helix stagnalis</name>
    <dbReference type="NCBI Taxonomy" id="6523"/>
    <lineage>
        <taxon>Eukaryota</taxon>
        <taxon>Metazoa</taxon>
        <taxon>Spiralia</taxon>
        <taxon>Lophotrochozoa</taxon>
        <taxon>Mollusca</taxon>
        <taxon>Gastropoda</taxon>
        <taxon>Heterobranchia</taxon>
        <taxon>Euthyneura</taxon>
        <taxon>Panpulmonata</taxon>
        <taxon>Hygrophila</taxon>
        <taxon>Lymnaeoidea</taxon>
        <taxon>Lymnaeidae</taxon>
        <taxon>Lymnaea</taxon>
    </lineage>
</organism>
<dbReference type="Pfam" id="PF00240">
    <property type="entry name" value="ubiquitin"/>
    <property type="match status" value="1"/>
</dbReference>
<feature type="compositionally biased region" description="Polar residues" evidence="1">
    <location>
        <begin position="249"/>
        <end position="260"/>
    </location>
</feature>
<sequence>MSLIEGIGDEVTLILCLFFLGIVLMLAWISTHTADIPLLREVGVIVVELSQRRSRTRNNDASSNVDGARNTDSSERTSSLTEQQTEEHLENDTIALTNSREENTNIESAKVNSQDGNTAETSFENSSIQTEASDVPPVTDFQLNVPRIQESESFSQVLGRQIQRSDELSNQEEAESLFPNASVVVGENSGSFHVLNDELSTEEELRRRRVQYFQSSHLNSLPEETHVSKPLSGDSAVTSSLQKAEHINKNNPKSQSRDNLISSNLTDSVNHNVSASEQSIHDEDHSQPQSPDVTTRQAQEDNTSISRIRVKLKYMNETQRLVYASPLDTIGDFRRTNFQAELQDNKWVRFIYNGQDLRDDARTLQACNISDNCTMHCLITSPTRTATSRDSGHEDEDDSFMGALMYPLFTVILLIVWYCRFTYRQYFSAMSTVCLIGITFLLALSYVSSLRVSEQPPRQSMSPAVGSRAQHTHEHAE</sequence>
<dbReference type="AlphaFoldDB" id="A0AAV2HQ12"/>
<dbReference type="Proteomes" id="UP001497497">
    <property type="component" value="Unassembled WGS sequence"/>
</dbReference>
<accession>A0AAV2HQ12</accession>
<dbReference type="InterPro" id="IPR000626">
    <property type="entry name" value="Ubiquitin-like_dom"/>
</dbReference>
<gene>
    <name evidence="4" type="ORF">GSLYS_00010109001</name>
</gene>
<feature type="compositionally biased region" description="Polar residues" evidence="1">
    <location>
        <begin position="105"/>
        <end position="121"/>
    </location>
</feature>
<reference evidence="4 5" key="1">
    <citation type="submission" date="2024-04" db="EMBL/GenBank/DDBJ databases">
        <authorList>
            <consortium name="Genoscope - CEA"/>
            <person name="William W."/>
        </authorList>
    </citation>
    <scope>NUCLEOTIDE SEQUENCE [LARGE SCALE GENOMIC DNA]</scope>
</reference>
<feature type="domain" description="Ubiquitin-like" evidence="3">
    <location>
        <begin position="308"/>
        <end position="376"/>
    </location>
</feature>
<feature type="region of interest" description="Disordered" evidence="1">
    <location>
        <begin position="456"/>
        <end position="477"/>
    </location>
</feature>
<dbReference type="PROSITE" id="PS50053">
    <property type="entry name" value="UBIQUITIN_2"/>
    <property type="match status" value="1"/>
</dbReference>
<protein>
    <recommendedName>
        <fullName evidence="3">Ubiquitin-like domain-containing protein</fullName>
    </recommendedName>
</protein>
<dbReference type="PANTHER" id="PTHR14557:SF5">
    <property type="entry name" value="UBIQUITIN-LIKE DOMAIN-CONTAINING PROTEIN"/>
    <property type="match status" value="1"/>
</dbReference>
<keyword evidence="2" id="KW-1133">Transmembrane helix</keyword>
<keyword evidence="2" id="KW-0472">Membrane</keyword>